<dbReference type="EMBL" id="JAHWDF010000002">
    <property type="protein sequence ID" value="MBW2960733.1"/>
    <property type="molecule type" value="Genomic_DNA"/>
</dbReference>
<dbReference type="Pfam" id="PF06724">
    <property type="entry name" value="DUF1206"/>
    <property type="match status" value="2"/>
</dbReference>
<evidence type="ECO:0000313" key="3">
    <source>
        <dbReference type="EMBL" id="MBW2960733.1"/>
    </source>
</evidence>
<feature type="domain" description="DUF1206" evidence="2">
    <location>
        <begin position="11"/>
        <end position="77"/>
    </location>
</feature>
<proteinExistence type="predicted"/>
<keyword evidence="1" id="KW-1133">Transmembrane helix</keyword>
<dbReference type="RefSeq" id="WP_219039014.1">
    <property type="nucleotide sequence ID" value="NZ_JAHWDF010000002.1"/>
</dbReference>
<evidence type="ECO:0000313" key="4">
    <source>
        <dbReference type="Proteomes" id="UP000719267"/>
    </source>
</evidence>
<evidence type="ECO:0000259" key="2">
    <source>
        <dbReference type="Pfam" id="PF06724"/>
    </source>
</evidence>
<feature type="domain" description="DUF1206" evidence="2">
    <location>
        <begin position="183"/>
        <end position="248"/>
    </location>
</feature>
<evidence type="ECO:0000256" key="1">
    <source>
        <dbReference type="SAM" id="Phobius"/>
    </source>
</evidence>
<keyword evidence="1" id="KW-0472">Membrane</keyword>
<feature type="transmembrane region" description="Helical" evidence="1">
    <location>
        <begin position="52"/>
        <end position="74"/>
    </location>
</feature>
<dbReference type="InterPro" id="IPR009597">
    <property type="entry name" value="DUF1206"/>
</dbReference>
<keyword evidence="1" id="KW-0812">Transmembrane</keyword>
<protein>
    <submittedName>
        <fullName evidence="3">DUF1206 domain-containing protein</fullName>
    </submittedName>
</protein>
<dbReference type="Proteomes" id="UP000719267">
    <property type="component" value="Unassembled WGS sequence"/>
</dbReference>
<keyword evidence="4" id="KW-1185">Reference proteome</keyword>
<feature type="transmembrane region" description="Helical" evidence="1">
    <location>
        <begin position="135"/>
        <end position="154"/>
    </location>
</feature>
<reference evidence="3 4" key="1">
    <citation type="submission" date="2021-07" db="EMBL/GenBank/DDBJ databases">
        <title>Mesonia aestuariivivens sp. nov., isolated from a tidal flat.</title>
        <authorList>
            <person name="Kim Y.-O."/>
            <person name="Yoon J.-H."/>
        </authorList>
    </citation>
    <scope>NUCLEOTIDE SEQUENCE [LARGE SCALE GENOMIC DNA]</scope>
    <source>
        <strain evidence="3 4">JHPTF-M18</strain>
    </source>
</reference>
<feature type="transmembrane region" description="Helical" evidence="1">
    <location>
        <begin position="94"/>
        <end position="115"/>
    </location>
</feature>
<sequence length="256" mass="27816">MKSSTKKIAKFGLAAKGLIYLISGILTLLAALNMGGAMSGKFRVLDFLQKQPLGNVLLVILALGLISYSIWRFIQSFNDPEDNGNDAKGVIKRIGFAVSAIIYLVIAGIAIKKVFFSSGGSGSQNYVDKFGPTTITIAFIIIGLAMAGKAIFHFKKAVDKKFLKEFSIDDLKFHKLAKYAGYLGYYARAIVIGIVAFFFLKAGLYSGNNEIKGTKEAFSFLQESSYGTILMGLVAAGLASYGIFVLLLSKYKRFDD</sequence>
<feature type="transmembrane region" description="Helical" evidence="1">
    <location>
        <begin position="185"/>
        <end position="206"/>
    </location>
</feature>
<name>A0ABS6W0Q6_9FLAO</name>
<gene>
    <name evidence="3" type="ORF">KW502_02815</name>
</gene>
<feature type="transmembrane region" description="Helical" evidence="1">
    <location>
        <begin position="12"/>
        <end position="32"/>
    </location>
</feature>
<organism evidence="3 4">
    <name type="scientific">Mesonia aestuariivivens</name>
    <dbReference type="NCBI Taxonomy" id="2796128"/>
    <lineage>
        <taxon>Bacteria</taxon>
        <taxon>Pseudomonadati</taxon>
        <taxon>Bacteroidota</taxon>
        <taxon>Flavobacteriia</taxon>
        <taxon>Flavobacteriales</taxon>
        <taxon>Flavobacteriaceae</taxon>
        <taxon>Mesonia</taxon>
    </lineage>
</organism>
<accession>A0ABS6W0Q6</accession>
<feature type="transmembrane region" description="Helical" evidence="1">
    <location>
        <begin position="226"/>
        <end position="248"/>
    </location>
</feature>
<comment type="caution">
    <text evidence="3">The sequence shown here is derived from an EMBL/GenBank/DDBJ whole genome shotgun (WGS) entry which is preliminary data.</text>
</comment>